<protein>
    <submittedName>
        <fullName evidence="2">Uncharacterized protein</fullName>
    </submittedName>
</protein>
<gene>
    <name evidence="2" type="ORF">BLA29_006917</name>
</gene>
<comment type="caution">
    <text evidence="2">The sequence shown here is derived from an EMBL/GenBank/DDBJ whole genome shotgun (WGS) entry which is preliminary data.</text>
</comment>
<evidence type="ECO:0000313" key="2">
    <source>
        <dbReference type="EMBL" id="OTF78863.1"/>
    </source>
</evidence>
<organism evidence="2 3">
    <name type="scientific">Euroglyphus maynei</name>
    <name type="common">Mayne's house dust mite</name>
    <dbReference type="NCBI Taxonomy" id="6958"/>
    <lineage>
        <taxon>Eukaryota</taxon>
        <taxon>Metazoa</taxon>
        <taxon>Ecdysozoa</taxon>
        <taxon>Arthropoda</taxon>
        <taxon>Chelicerata</taxon>
        <taxon>Arachnida</taxon>
        <taxon>Acari</taxon>
        <taxon>Acariformes</taxon>
        <taxon>Sarcoptiformes</taxon>
        <taxon>Astigmata</taxon>
        <taxon>Psoroptidia</taxon>
        <taxon>Analgoidea</taxon>
        <taxon>Pyroglyphidae</taxon>
        <taxon>Pyroglyphinae</taxon>
        <taxon>Euroglyphus</taxon>
    </lineage>
</organism>
<keyword evidence="3" id="KW-1185">Reference proteome</keyword>
<reference evidence="2 3" key="1">
    <citation type="submission" date="2017-03" db="EMBL/GenBank/DDBJ databases">
        <title>Genome Survey of Euroglyphus maynei.</title>
        <authorList>
            <person name="Arlian L.G."/>
            <person name="Morgan M.S."/>
            <person name="Rider S.D."/>
        </authorList>
    </citation>
    <scope>NUCLEOTIDE SEQUENCE [LARGE SCALE GENOMIC DNA]</scope>
    <source>
        <strain evidence="2">Arlian Lab</strain>
        <tissue evidence="2">Whole body</tissue>
    </source>
</reference>
<name>A0A1Y3BGB3_EURMA</name>
<proteinExistence type="predicted"/>
<feature type="region of interest" description="Disordered" evidence="1">
    <location>
        <begin position="88"/>
        <end position="113"/>
    </location>
</feature>
<evidence type="ECO:0000256" key="1">
    <source>
        <dbReference type="SAM" id="MobiDB-lite"/>
    </source>
</evidence>
<feature type="compositionally biased region" description="Polar residues" evidence="1">
    <location>
        <begin position="89"/>
        <end position="100"/>
    </location>
</feature>
<feature type="non-terminal residue" evidence="2">
    <location>
        <position position="147"/>
    </location>
</feature>
<dbReference type="EMBL" id="MUJZ01025949">
    <property type="protein sequence ID" value="OTF78863.1"/>
    <property type="molecule type" value="Genomic_DNA"/>
</dbReference>
<accession>A0A1Y3BGB3</accession>
<dbReference type="AlphaFoldDB" id="A0A1Y3BGB3"/>
<dbReference type="Proteomes" id="UP000194236">
    <property type="component" value="Unassembled WGS sequence"/>
</dbReference>
<sequence>MPAAKTMKQLHLEKSIPYHQSPCESYVRSSQSSSESSITRRFYCQTHHHSFHSMPAKMVEKQSKQGDNSDLIKGSIDQMIIDDSDSIDNTVINRQNETETSSYDSKMKKSSSSSLIPTVNTKTIATTDDGDDDTSLIIVIQPMDVDH</sequence>
<evidence type="ECO:0000313" key="3">
    <source>
        <dbReference type="Proteomes" id="UP000194236"/>
    </source>
</evidence>